<evidence type="ECO:0000256" key="1">
    <source>
        <dbReference type="SAM" id="Phobius"/>
    </source>
</evidence>
<feature type="transmembrane region" description="Helical" evidence="1">
    <location>
        <begin position="226"/>
        <end position="245"/>
    </location>
</feature>
<accession>A0A8X7ZRT4</accession>
<keyword evidence="1" id="KW-0812">Transmembrane</keyword>
<sequence length="250" mass="28689">MARNAYAKWIDINGVPFIISSSVLIRIYSSILIQLENLKRKLGHAMKGQSFSEAMNLWKLWFSMVALCLNCFEVLLRDSRNLAILEMILFLQCVVRCILFKKSVANRASTCAQKLDQAVETEKADRFWDTKFKKGVLRAPRLLIHDGTESLFLNRIALEQCHIDCGNEITSDADVADLFNQLCQEVVSDINDSYLSRLSEDVNQHYNHKWNTWRASLKHNYFSNPWAIVSLFAAVVLLLLVTDLLRSLCL</sequence>
<organism evidence="2 3">
    <name type="scientific">Populus tomentosa</name>
    <name type="common">Chinese white poplar</name>
    <dbReference type="NCBI Taxonomy" id="118781"/>
    <lineage>
        <taxon>Eukaryota</taxon>
        <taxon>Viridiplantae</taxon>
        <taxon>Streptophyta</taxon>
        <taxon>Embryophyta</taxon>
        <taxon>Tracheophyta</taxon>
        <taxon>Spermatophyta</taxon>
        <taxon>Magnoliopsida</taxon>
        <taxon>eudicotyledons</taxon>
        <taxon>Gunneridae</taxon>
        <taxon>Pentapetalae</taxon>
        <taxon>rosids</taxon>
        <taxon>fabids</taxon>
        <taxon>Malpighiales</taxon>
        <taxon>Salicaceae</taxon>
        <taxon>Saliceae</taxon>
        <taxon>Populus</taxon>
    </lineage>
</organism>
<dbReference type="Pfam" id="PF03140">
    <property type="entry name" value="DUF247"/>
    <property type="match status" value="1"/>
</dbReference>
<dbReference type="InterPro" id="IPR004158">
    <property type="entry name" value="DUF247_pln"/>
</dbReference>
<dbReference type="PANTHER" id="PTHR31170">
    <property type="entry name" value="BNAC04G53230D PROTEIN"/>
    <property type="match status" value="1"/>
</dbReference>
<comment type="caution">
    <text evidence="2">The sequence shown here is derived from an EMBL/GenBank/DDBJ whole genome shotgun (WGS) entry which is preliminary data.</text>
</comment>
<protein>
    <submittedName>
        <fullName evidence="2">Uncharacterized protein</fullName>
    </submittedName>
</protein>
<evidence type="ECO:0000313" key="3">
    <source>
        <dbReference type="Proteomes" id="UP000886885"/>
    </source>
</evidence>
<evidence type="ECO:0000313" key="2">
    <source>
        <dbReference type="EMBL" id="KAG6774041.1"/>
    </source>
</evidence>
<feature type="transmembrane region" description="Helical" evidence="1">
    <location>
        <begin position="12"/>
        <end position="35"/>
    </location>
</feature>
<dbReference type="PANTHER" id="PTHR31170:SF25">
    <property type="entry name" value="BNAA09G04570D PROTEIN"/>
    <property type="match status" value="1"/>
</dbReference>
<reference evidence="2" key="1">
    <citation type="journal article" date="2020" name="bioRxiv">
        <title>Hybrid origin of Populus tomentosa Carr. identified through genome sequencing and phylogenomic analysis.</title>
        <authorList>
            <person name="An X."/>
            <person name="Gao K."/>
            <person name="Chen Z."/>
            <person name="Li J."/>
            <person name="Yang X."/>
            <person name="Yang X."/>
            <person name="Zhou J."/>
            <person name="Guo T."/>
            <person name="Zhao T."/>
            <person name="Huang S."/>
            <person name="Miao D."/>
            <person name="Khan W.U."/>
            <person name="Rao P."/>
            <person name="Ye M."/>
            <person name="Lei B."/>
            <person name="Liao W."/>
            <person name="Wang J."/>
            <person name="Ji L."/>
            <person name="Li Y."/>
            <person name="Guo B."/>
            <person name="Mustafa N.S."/>
            <person name="Li S."/>
            <person name="Yun Q."/>
            <person name="Keller S.R."/>
            <person name="Mao J."/>
            <person name="Zhang R."/>
            <person name="Strauss S.H."/>
        </authorList>
    </citation>
    <scope>NUCLEOTIDE SEQUENCE</scope>
    <source>
        <strain evidence="2">GM15</strain>
        <tissue evidence="2">Leaf</tissue>
    </source>
</reference>
<keyword evidence="1" id="KW-1133">Transmembrane helix</keyword>
<feature type="transmembrane region" description="Helical" evidence="1">
    <location>
        <begin position="56"/>
        <end position="76"/>
    </location>
</feature>
<dbReference type="AlphaFoldDB" id="A0A8X7ZRT4"/>
<name>A0A8X7ZRT4_POPTO</name>
<dbReference type="Proteomes" id="UP000886885">
    <property type="component" value="Chromosome 5D"/>
</dbReference>
<keyword evidence="1" id="KW-0472">Membrane</keyword>
<gene>
    <name evidence="2" type="ORF">POTOM_021390</name>
</gene>
<keyword evidence="3" id="KW-1185">Reference proteome</keyword>
<dbReference type="OrthoDB" id="742916at2759"/>
<dbReference type="EMBL" id="JAAWWB010000010">
    <property type="protein sequence ID" value="KAG6774041.1"/>
    <property type="molecule type" value="Genomic_DNA"/>
</dbReference>
<proteinExistence type="predicted"/>